<accession>A0ABR3C810</accession>
<feature type="region of interest" description="Disordered" evidence="1">
    <location>
        <begin position="354"/>
        <end position="386"/>
    </location>
</feature>
<evidence type="ECO:0000256" key="1">
    <source>
        <dbReference type="SAM" id="MobiDB-lite"/>
    </source>
</evidence>
<dbReference type="Proteomes" id="UP000054399">
    <property type="component" value="Unassembled WGS sequence"/>
</dbReference>
<dbReference type="EMBL" id="ATAM02000001">
    <property type="protein sequence ID" value="KAL0255891.1"/>
    <property type="molecule type" value="Genomic_DNA"/>
</dbReference>
<comment type="caution">
    <text evidence="2">The sequence shown here is derived from an EMBL/GenBank/DDBJ whole genome shotgun (WGS) entry which is preliminary data.</text>
</comment>
<feature type="region of interest" description="Disordered" evidence="1">
    <location>
        <begin position="138"/>
        <end position="169"/>
    </location>
</feature>
<dbReference type="RefSeq" id="XP_066617168.1">
    <property type="nucleotide sequence ID" value="XM_066755267.1"/>
</dbReference>
<feature type="region of interest" description="Disordered" evidence="1">
    <location>
        <begin position="1"/>
        <end position="86"/>
    </location>
</feature>
<feature type="compositionally biased region" description="Basic residues" evidence="1">
    <location>
        <begin position="266"/>
        <end position="278"/>
    </location>
</feature>
<reference evidence="2" key="1">
    <citation type="submission" date="2015-01" db="EMBL/GenBank/DDBJ databases">
        <authorList>
            <consortium name="The Broad Institute Genomics Platform"/>
            <person name="Cuomo C."/>
            <person name="Litvintseva A."/>
            <person name="Chen Y."/>
            <person name="Heitman J."/>
            <person name="Sun S."/>
            <person name="Springer D."/>
            <person name="Dromer F."/>
            <person name="Young S."/>
            <person name="Zeng Q."/>
            <person name="Gargeya S."/>
            <person name="Abouelleil A."/>
            <person name="Alvarado L."/>
            <person name="Chapman S.B."/>
            <person name="Gainer-Dewar J."/>
            <person name="Goldberg J."/>
            <person name="Griggs A."/>
            <person name="Gujja S."/>
            <person name="Hansen M."/>
            <person name="Howarth C."/>
            <person name="Imamovic A."/>
            <person name="Larimer J."/>
            <person name="Murphy C."/>
            <person name="Naylor J."/>
            <person name="Pearson M."/>
            <person name="Priest M."/>
            <person name="Roberts A."/>
            <person name="Saif S."/>
            <person name="Shea T."/>
            <person name="Sykes S."/>
            <person name="Wortman J."/>
            <person name="Nusbaum C."/>
            <person name="Birren B."/>
        </authorList>
    </citation>
    <scope>NUCLEOTIDE SEQUENCE</scope>
    <source>
        <strain evidence="2">IND107</strain>
    </source>
</reference>
<feature type="compositionally biased region" description="Basic and acidic residues" evidence="1">
    <location>
        <begin position="26"/>
        <end position="49"/>
    </location>
</feature>
<feature type="compositionally biased region" description="Polar residues" evidence="1">
    <location>
        <begin position="212"/>
        <end position="237"/>
    </location>
</feature>
<name>A0ABR3C810_9TREE</name>
<feature type="compositionally biased region" description="Polar residues" evidence="1">
    <location>
        <begin position="249"/>
        <end position="261"/>
    </location>
</feature>
<gene>
    <name evidence="2" type="ORF">I308_100702</name>
</gene>
<keyword evidence="3" id="KW-1185">Reference proteome</keyword>
<evidence type="ECO:0000313" key="2">
    <source>
        <dbReference type="EMBL" id="KAL0255891.1"/>
    </source>
</evidence>
<evidence type="ECO:0000313" key="3">
    <source>
        <dbReference type="Proteomes" id="UP000054399"/>
    </source>
</evidence>
<proteinExistence type="predicted"/>
<feature type="compositionally biased region" description="Polar residues" evidence="1">
    <location>
        <begin position="619"/>
        <end position="646"/>
    </location>
</feature>
<reference evidence="2" key="2">
    <citation type="submission" date="2024-01" db="EMBL/GenBank/DDBJ databases">
        <title>Comparative genomics of Cryptococcus and Kwoniella reveals pathogenesis evolution and contrasting modes of karyotype evolution via chromosome fusion or intercentromeric recombination.</title>
        <authorList>
            <person name="Coelho M.A."/>
            <person name="David-Palma M."/>
            <person name="Shea T."/>
            <person name="Bowers K."/>
            <person name="Mcginley-Smith S."/>
            <person name="Mohammad A.W."/>
            <person name="Gnirke A."/>
            <person name="Yurkov A.M."/>
            <person name="Nowrousian M."/>
            <person name="Sun S."/>
            <person name="Cuomo C.A."/>
            <person name="Heitman J."/>
        </authorList>
    </citation>
    <scope>NUCLEOTIDE SEQUENCE</scope>
    <source>
        <strain evidence="2">IND107</strain>
    </source>
</reference>
<feature type="compositionally biased region" description="Polar residues" evidence="1">
    <location>
        <begin position="51"/>
        <end position="71"/>
    </location>
</feature>
<organism evidence="2 3">
    <name type="scientific">Cryptococcus tetragattii IND107</name>
    <dbReference type="NCBI Taxonomy" id="1296105"/>
    <lineage>
        <taxon>Eukaryota</taxon>
        <taxon>Fungi</taxon>
        <taxon>Dikarya</taxon>
        <taxon>Basidiomycota</taxon>
        <taxon>Agaricomycotina</taxon>
        <taxon>Tremellomycetes</taxon>
        <taxon>Tremellales</taxon>
        <taxon>Cryptococcaceae</taxon>
        <taxon>Cryptococcus</taxon>
        <taxon>Cryptococcus gattii species complex</taxon>
    </lineage>
</organism>
<protein>
    <submittedName>
        <fullName evidence="2">Uncharacterized protein</fullName>
    </submittedName>
</protein>
<sequence length="675" mass="74851">MDYIDPSVERSEGSRRSWPPPRPSYRKTEHDDTETKTIRRDDVDLERRPLQTRTSYSSPYDTRAGSRTLQSDIPDEPTHQPFTAENSYERLGWEGLSRSYSTGVHDSDSDYYYYTDEDATEGDDELSQKDFIMRKIPTTEDESGFLQTSKTRRSRTGETRSDLYYSGINGSRDADITFETILGEHSSAFGTERPNVLKKLAPDGETTGRRPYTQSQTGSSRRSATTNPHQHYMSGSINRGREEEAKVVRSSNEEVQPDTTATSPRPRIRRFFPSRRTRTSGSFSSAEESGMETGPFVQSDVEDSVNEGPPMPPSRDQGPYPVRGTMTETNNSSAAHESVFGSLLNKLSSFLPGNTSASPTATTTDHPQITTQKLPDPISPATTAPPRRPIWEVLKDEKVNLMERGLQLLVQRTITESGQASLQNAFGGTNHPRRGFQSNFPQDERPWAITLPSQFTQNNPFTMEDLIRQRMTVQTPQVEGDLVGYVPRSHSAHPSVASNGLGGSRRVVQLPNRRRFVVNGPSDTSATSTIGPRIAQLPDGRWVRANNSTQPTQTSARGRRTVRLSDGRLVIISESSPCQASQATTEGPRIVRLPNGRRIVVDDSASSSGGGGGSGFDRFTQSTQPQPTFMHSATHQPVNSFSQASRSRGMDPNRSAFPQASRNSHPRSSRGWVNE</sequence>
<feature type="region of interest" description="Disordered" evidence="1">
    <location>
        <begin position="193"/>
        <end position="336"/>
    </location>
</feature>
<feature type="compositionally biased region" description="Polar residues" evidence="1">
    <location>
        <begin position="354"/>
        <end position="373"/>
    </location>
</feature>
<dbReference type="GeneID" id="91987560"/>
<feature type="compositionally biased region" description="Polar residues" evidence="1">
    <location>
        <begin position="326"/>
        <end position="335"/>
    </location>
</feature>
<feature type="region of interest" description="Disordered" evidence="1">
    <location>
        <begin position="601"/>
        <end position="675"/>
    </location>
</feature>